<comment type="caution">
    <text evidence="1">The sequence shown here is derived from an EMBL/GenBank/DDBJ whole genome shotgun (WGS) entry which is preliminary data.</text>
</comment>
<dbReference type="Proteomes" id="UP001234178">
    <property type="component" value="Unassembled WGS sequence"/>
</dbReference>
<evidence type="ECO:0000313" key="2">
    <source>
        <dbReference type="Proteomes" id="UP001234178"/>
    </source>
</evidence>
<name>A0ABQ9Z1L7_9CRUS</name>
<keyword evidence="2" id="KW-1185">Reference proteome</keyword>
<protein>
    <submittedName>
        <fullName evidence="1">Uncharacterized protein</fullName>
    </submittedName>
</protein>
<organism evidence="1 2">
    <name type="scientific">Daphnia magna</name>
    <dbReference type="NCBI Taxonomy" id="35525"/>
    <lineage>
        <taxon>Eukaryota</taxon>
        <taxon>Metazoa</taxon>
        <taxon>Ecdysozoa</taxon>
        <taxon>Arthropoda</taxon>
        <taxon>Crustacea</taxon>
        <taxon>Branchiopoda</taxon>
        <taxon>Diplostraca</taxon>
        <taxon>Cladocera</taxon>
        <taxon>Anomopoda</taxon>
        <taxon>Daphniidae</taxon>
        <taxon>Daphnia</taxon>
    </lineage>
</organism>
<gene>
    <name evidence="1" type="ORF">OUZ56_011953</name>
</gene>
<reference evidence="1 2" key="1">
    <citation type="journal article" date="2023" name="Nucleic Acids Res.">
        <title>The hologenome of Daphnia magna reveals possible DNA methylation and microbiome-mediated evolution of the host genome.</title>
        <authorList>
            <person name="Chaturvedi A."/>
            <person name="Li X."/>
            <person name="Dhandapani V."/>
            <person name="Marshall H."/>
            <person name="Kissane S."/>
            <person name="Cuenca-Cambronero M."/>
            <person name="Asole G."/>
            <person name="Calvet F."/>
            <person name="Ruiz-Romero M."/>
            <person name="Marangio P."/>
            <person name="Guigo R."/>
            <person name="Rago D."/>
            <person name="Mirbahai L."/>
            <person name="Eastwood N."/>
            <person name="Colbourne J.K."/>
            <person name="Zhou J."/>
            <person name="Mallon E."/>
            <person name="Orsini L."/>
        </authorList>
    </citation>
    <scope>NUCLEOTIDE SEQUENCE [LARGE SCALE GENOMIC DNA]</scope>
    <source>
        <strain evidence="1">LRV0_1</strain>
    </source>
</reference>
<evidence type="ECO:0000313" key="1">
    <source>
        <dbReference type="EMBL" id="KAK4006795.1"/>
    </source>
</evidence>
<dbReference type="EMBL" id="JAOYFB010000002">
    <property type="protein sequence ID" value="KAK4006795.1"/>
    <property type="molecule type" value="Genomic_DNA"/>
</dbReference>
<accession>A0ABQ9Z1L7</accession>
<sequence>MNILIKYGANTEEIDLNGKTPQDYATDSVRDSVFEYWKHRQNPKRKVPDSTQIKSLFPTLQITTITETLQNNINLKDHHHQASRQSCLDDT</sequence>
<proteinExistence type="predicted"/>